<keyword evidence="6 11" id="KW-0418">Kinase</keyword>
<feature type="transmembrane region" description="Helical" evidence="9">
    <location>
        <begin position="20"/>
        <end position="37"/>
    </location>
</feature>
<feature type="transmembrane region" description="Helical" evidence="9">
    <location>
        <begin position="104"/>
        <end position="122"/>
    </location>
</feature>
<evidence type="ECO:0000256" key="5">
    <source>
        <dbReference type="ARBA" id="ARBA00022741"/>
    </source>
</evidence>
<keyword evidence="9" id="KW-1133">Transmembrane helix</keyword>
<dbReference type="EC" id="2.7.13.3" evidence="2"/>
<accession>A0ABV2WKM0</accession>
<dbReference type="InterPro" id="IPR036890">
    <property type="entry name" value="HATPase_C_sf"/>
</dbReference>
<evidence type="ECO:0000313" key="11">
    <source>
        <dbReference type="EMBL" id="MEU1951431.1"/>
    </source>
</evidence>
<comment type="caution">
    <text evidence="11">The sequence shown here is derived from an EMBL/GenBank/DDBJ whole genome shotgun (WGS) entry which is preliminary data.</text>
</comment>
<evidence type="ECO:0000256" key="1">
    <source>
        <dbReference type="ARBA" id="ARBA00000085"/>
    </source>
</evidence>
<evidence type="ECO:0000256" key="7">
    <source>
        <dbReference type="ARBA" id="ARBA00022840"/>
    </source>
</evidence>
<dbReference type="SUPFAM" id="SSF55874">
    <property type="entry name" value="ATPase domain of HSP90 chaperone/DNA topoisomerase II/histidine kinase"/>
    <property type="match status" value="1"/>
</dbReference>
<dbReference type="Proteomes" id="UP001550628">
    <property type="component" value="Unassembled WGS sequence"/>
</dbReference>
<dbReference type="RefSeq" id="WP_356953554.1">
    <property type="nucleotide sequence ID" value="NZ_JBEYBD010000001.1"/>
</dbReference>
<dbReference type="InterPro" id="IPR011712">
    <property type="entry name" value="Sig_transdc_His_kin_sub3_dim/P"/>
</dbReference>
<evidence type="ECO:0000256" key="2">
    <source>
        <dbReference type="ARBA" id="ARBA00012438"/>
    </source>
</evidence>
<evidence type="ECO:0000313" key="12">
    <source>
        <dbReference type="Proteomes" id="UP001550628"/>
    </source>
</evidence>
<keyword evidence="5" id="KW-0547">Nucleotide-binding</keyword>
<dbReference type="PANTHER" id="PTHR24421:SF10">
    <property type="entry name" value="NITRATE_NITRITE SENSOR PROTEIN NARQ"/>
    <property type="match status" value="1"/>
</dbReference>
<keyword evidence="3" id="KW-0597">Phosphoprotein</keyword>
<keyword evidence="9" id="KW-0812">Transmembrane</keyword>
<keyword evidence="8" id="KW-0902">Two-component regulatory system</keyword>
<dbReference type="Gene3D" id="1.20.5.1930">
    <property type="match status" value="1"/>
</dbReference>
<dbReference type="Gene3D" id="3.30.565.10">
    <property type="entry name" value="Histidine kinase-like ATPase, C-terminal domain"/>
    <property type="match status" value="1"/>
</dbReference>
<feature type="transmembrane region" description="Helical" evidence="9">
    <location>
        <begin position="74"/>
        <end position="97"/>
    </location>
</feature>
<dbReference type="CDD" id="cd16917">
    <property type="entry name" value="HATPase_UhpB-NarQ-NarX-like"/>
    <property type="match status" value="1"/>
</dbReference>
<keyword evidence="7" id="KW-0067">ATP-binding</keyword>
<keyword evidence="4" id="KW-0808">Transferase</keyword>
<keyword evidence="12" id="KW-1185">Reference proteome</keyword>
<reference evidence="11 12" key="1">
    <citation type="submission" date="2024-06" db="EMBL/GenBank/DDBJ databases">
        <title>The Natural Products Discovery Center: Release of the First 8490 Sequenced Strains for Exploring Actinobacteria Biosynthetic Diversity.</title>
        <authorList>
            <person name="Kalkreuter E."/>
            <person name="Kautsar S.A."/>
            <person name="Yang D."/>
            <person name="Bader C.D."/>
            <person name="Teijaro C.N."/>
            <person name="Fluegel L."/>
            <person name="Davis C.M."/>
            <person name="Simpson J.R."/>
            <person name="Lauterbach L."/>
            <person name="Steele A.D."/>
            <person name="Gui C."/>
            <person name="Meng S."/>
            <person name="Li G."/>
            <person name="Viehrig K."/>
            <person name="Ye F."/>
            <person name="Su P."/>
            <person name="Kiefer A.F."/>
            <person name="Nichols A."/>
            <person name="Cepeda A.J."/>
            <person name="Yan W."/>
            <person name="Fan B."/>
            <person name="Jiang Y."/>
            <person name="Adhikari A."/>
            <person name="Zheng C.-J."/>
            <person name="Schuster L."/>
            <person name="Cowan T.M."/>
            <person name="Smanski M.J."/>
            <person name="Chevrette M.G."/>
            <person name="De Carvalho L.P.S."/>
            <person name="Shen B."/>
        </authorList>
    </citation>
    <scope>NUCLEOTIDE SEQUENCE [LARGE SCALE GENOMIC DNA]</scope>
    <source>
        <strain evidence="11 12">NPDC019708</strain>
    </source>
</reference>
<evidence type="ECO:0000256" key="8">
    <source>
        <dbReference type="ARBA" id="ARBA00023012"/>
    </source>
</evidence>
<name>A0ABV2WKM0_9NOCA</name>
<dbReference type="Pfam" id="PF07730">
    <property type="entry name" value="HisKA_3"/>
    <property type="match status" value="1"/>
</dbReference>
<proteinExistence type="predicted"/>
<evidence type="ECO:0000259" key="10">
    <source>
        <dbReference type="Pfam" id="PF07730"/>
    </source>
</evidence>
<evidence type="ECO:0000256" key="6">
    <source>
        <dbReference type="ARBA" id="ARBA00022777"/>
    </source>
</evidence>
<evidence type="ECO:0000256" key="3">
    <source>
        <dbReference type="ARBA" id="ARBA00022553"/>
    </source>
</evidence>
<sequence length="389" mass="39666">MTENGVTRGIDWLLDPRQLPVRLLVLLASAVGCLLLLTDAPTATDWALAVAAVLVTAGSARLPLATALAATGVLMLGFTIGEIGPVVPKVAAALALAELAARRGGGSAVLGGFALAAAYLLHTEGGPAATVYRATVMALLPVLLGAVLRTTRESAARARREAAELAHRRETEVVAARATERAAIARELHDLIAHHISSTVLRVGVARHALTSAPPAVLEVLDDIHRSGKETLHDLRTLVTVLRDPGAGAASFVDPAGLPVAITAVVERTRLVIPRIDLELDPDISTVDALTGLTLLRLAQEGTANVVKHAGPETTARLSITAGPGPVEFRLSDSGPAAGTAQLAPPGSGMGLIGLRERVGLLGGTLTAEPAGSGWLLTASLPGEPGGAA</sequence>
<protein>
    <recommendedName>
        <fullName evidence="2">histidine kinase</fullName>
        <ecNumber evidence="2">2.7.13.3</ecNumber>
    </recommendedName>
</protein>
<evidence type="ECO:0000256" key="9">
    <source>
        <dbReference type="SAM" id="Phobius"/>
    </source>
</evidence>
<gene>
    <name evidence="11" type="ORF">ABZ510_06180</name>
</gene>
<feature type="transmembrane region" description="Helical" evidence="9">
    <location>
        <begin position="134"/>
        <end position="151"/>
    </location>
</feature>
<dbReference type="EMBL" id="JBEYBF010000003">
    <property type="protein sequence ID" value="MEU1951431.1"/>
    <property type="molecule type" value="Genomic_DNA"/>
</dbReference>
<dbReference type="GO" id="GO:0016301">
    <property type="term" value="F:kinase activity"/>
    <property type="evidence" value="ECO:0007669"/>
    <property type="project" value="UniProtKB-KW"/>
</dbReference>
<feature type="domain" description="Signal transduction histidine kinase subgroup 3 dimerisation and phosphoacceptor" evidence="10">
    <location>
        <begin position="180"/>
        <end position="245"/>
    </location>
</feature>
<comment type="catalytic activity">
    <reaction evidence="1">
        <text>ATP + protein L-histidine = ADP + protein N-phospho-L-histidine.</text>
        <dbReference type="EC" id="2.7.13.3"/>
    </reaction>
</comment>
<organism evidence="11 12">
    <name type="scientific">Nocardia rhamnosiphila</name>
    <dbReference type="NCBI Taxonomy" id="426716"/>
    <lineage>
        <taxon>Bacteria</taxon>
        <taxon>Bacillati</taxon>
        <taxon>Actinomycetota</taxon>
        <taxon>Actinomycetes</taxon>
        <taxon>Mycobacteriales</taxon>
        <taxon>Nocardiaceae</taxon>
        <taxon>Nocardia</taxon>
    </lineage>
</organism>
<evidence type="ECO:0000256" key="4">
    <source>
        <dbReference type="ARBA" id="ARBA00022679"/>
    </source>
</evidence>
<dbReference type="PANTHER" id="PTHR24421">
    <property type="entry name" value="NITRATE/NITRITE SENSOR PROTEIN NARX-RELATED"/>
    <property type="match status" value="1"/>
</dbReference>
<keyword evidence="9" id="KW-0472">Membrane</keyword>
<dbReference type="InterPro" id="IPR050482">
    <property type="entry name" value="Sensor_HK_TwoCompSys"/>
</dbReference>